<reference evidence="4 5" key="1">
    <citation type="submission" date="2018-06" db="EMBL/GenBank/DDBJ databases">
        <title>Isolation of heavy metals resistant Paenibacillus silvae NC2 from Gold-Copper mine in ZiJin, China.</title>
        <authorList>
            <person name="Xu J."/>
            <person name="Mazhar H.S."/>
            <person name="Rensing C."/>
        </authorList>
    </citation>
    <scope>NUCLEOTIDE SEQUENCE [LARGE SCALE GENOMIC DNA]</scope>
    <source>
        <strain evidence="4 5">NC2</strain>
    </source>
</reference>
<dbReference type="InterPro" id="IPR036390">
    <property type="entry name" value="WH_DNA-bd_sf"/>
</dbReference>
<dbReference type="InterPro" id="IPR000600">
    <property type="entry name" value="ROK"/>
</dbReference>
<sequence length="402" mass="44559">MLQEFVGLMSPKTKSLKALYSLIRKHGPIRINELVELSGFKHSTCSRLVEELVQAGLIYDSGFGEAKVGRKPAFYVIKPDSHFLIGVEISSLFIVVLLLDLNLQVLDEVNFKMDFGSSPQSTLNLIGDYIDSMLQQHQLKQYQLLGIGVGVIGSIHRDSGTVFFKDHLSMGWDQLNIIEALEKRFPTVVLLDHGANLAALGEYRSKYWSETENLVYTSSGVGIRSGIILQGQVVGSKLDMDESFGHITVDVHGRKCSCGAYGCLEAYSSLPAVKEEVIRQLKRGKPSSLQEIFLQTDDIQFHHILDALKQGDFLCSDVVRDAAYYYGIGLTNLIQLLRPDIVIIGGGLGGNVDFYEMALATVQERTKQYKNLQVKIIRASSGYNAVAVGAGCMVFDYFLEEK</sequence>
<comment type="caution">
    <text evidence="4">The sequence shown here is derived from an EMBL/GenBank/DDBJ whole genome shotgun (WGS) entry which is preliminary data.</text>
</comment>
<comment type="function">
    <text evidence="1">Transcriptional repressor of xylose-utilizing enzymes.</text>
</comment>
<evidence type="ECO:0000313" key="5">
    <source>
        <dbReference type="Proteomes" id="UP000249204"/>
    </source>
</evidence>
<dbReference type="PANTHER" id="PTHR18964">
    <property type="entry name" value="ROK (REPRESSOR, ORF, KINASE) FAMILY"/>
    <property type="match status" value="1"/>
</dbReference>
<dbReference type="SUPFAM" id="SSF53067">
    <property type="entry name" value="Actin-like ATPase domain"/>
    <property type="match status" value="1"/>
</dbReference>
<dbReference type="InterPro" id="IPR036388">
    <property type="entry name" value="WH-like_DNA-bd_sf"/>
</dbReference>
<dbReference type="Proteomes" id="UP000249204">
    <property type="component" value="Unassembled WGS sequence"/>
</dbReference>
<dbReference type="InterPro" id="IPR043129">
    <property type="entry name" value="ATPase_NBD"/>
</dbReference>
<dbReference type="Gene3D" id="3.30.420.40">
    <property type="match status" value="2"/>
</dbReference>
<dbReference type="GO" id="GO:0042732">
    <property type="term" value="P:D-xylose metabolic process"/>
    <property type="evidence" value="ECO:0007669"/>
    <property type="project" value="UniProtKB-KW"/>
</dbReference>
<name>A0A2W6NIX9_9BACL</name>
<dbReference type="AlphaFoldDB" id="A0A2W6NIX9"/>
<evidence type="ECO:0000256" key="2">
    <source>
        <dbReference type="ARBA" id="ARBA00006479"/>
    </source>
</evidence>
<protein>
    <submittedName>
        <fullName evidence="4">ROK family protein</fullName>
    </submittedName>
</protein>
<organism evidence="4 5">
    <name type="scientific">Paenibacillus silvae</name>
    <dbReference type="NCBI Taxonomy" id="1325358"/>
    <lineage>
        <taxon>Bacteria</taxon>
        <taxon>Bacillati</taxon>
        <taxon>Bacillota</taxon>
        <taxon>Bacilli</taxon>
        <taxon>Bacillales</taxon>
        <taxon>Paenibacillaceae</taxon>
        <taxon>Paenibacillus</taxon>
    </lineage>
</organism>
<keyword evidence="3" id="KW-0859">Xylose metabolism</keyword>
<dbReference type="SUPFAM" id="SSF46785">
    <property type="entry name" value="Winged helix' DNA-binding domain"/>
    <property type="match status" value="1"/>
</dbReference>
<evidence type="ECO:0000256" key="3">
    <source>
        <dbReference type="ARBA" id="ARBA00022629"/>
    </source>
</evidence>
<accession>A0A2W6NIX9</accession>
<gene>
    <name evidence="4" type="ORF">DN757_14490</name>
</gene>
<proteinExistence type="inferred from homology"/>
<comment type="similarity">
    <text evidence="2">Belongs to the ROK (NagC/XylR) family.</text>
</comment>
<dbReference type="Gene3D" id="1.10.10.10">
    <property type="entry name" value="Winged helix-like DNA-binding domain superfamily/Winged helix DNA-binding domain"/>
    <property type="match status" value="1"/>
</dbReference>
<evidence type="ECO:0000313" key="4">
    <source>
        <dbReference type="EMBL" id="PZT55068.1"/>
    </source>
</evidence>
<dbReference type="EMBL" id="QKWW01000038">
    <property type="protein sequence ID" value="PZT55068.1"/>
    <property type="molecule type" value="Genomic_DNA"/>
</dbReference>
<evidence type="ECO:0000256" key="1">
    <source>
        <dbReference type="ARBA" id="ARBA00002486"/>
    </source>
</evidence>
<keyword evidence="3" id="KW-0119">Carbohydrate metabolism</keyword>
<dbReference type="Pfam" id="PF00480">
    <property type="entry name" value="ROK"/>
    <property type="match status" value="1"/>
</dbReference>
<dbReference type="PANTHER" id="PTHR18964:SF149">
    <property type="entry name" value="BIFUNCTIONAL UDP-N-ACETYLGLUCOSAMINE 2-EPIMERASE_N-ACETYLMANNOSAMINE KINASE"/>
    <property type="match status" value="1"/>
</dbReference>
<dbReference type="RefSeq" id="WP_111270936.1">
    <property type="nucleotide sequence ID" value="NZ_QKWW01000038.1"/>
</dbReference>